<keyword evidence="3 7" id="KW-0081">Bacteriolytic enzyme</keyword>
<evidence type="ECO:0000256" key="7">
    <source>
        <dbReference type="RuleBase" id="RU003788"/>
    </source>
</evidence>
<dbReference type="OrthoDB" id="8141296at2"/>
<dbReference type="InterPro" id="IPR023346">
    <property type="entry name" value="Lysozyme-like_dom_sf"/>
</dbReference>
<dbReference type="EMBL" id="DF970238">
    <property type="protein sequence ID" value="GAP66841.1"/>
    <property type="molecule type" value="Genomic_DNA"/>
</dbReference>
<evidence type="ECO:0000256" key="5">
    <source>
        <dbReference type="ARBA" id="ARBA00023200"/>
    </source>
</evidence>
<evidence type="ECO:0000313" key="10">
    <source>
        <dbReference type="Proteomes" id="UP000253740"/>
    </source>
</evidence>
<dbReference type="RefSeq" id="WP_062537425.1">
    <property type="nucleotide sequence ID" value="NZ_DF970238.1"/>
</dbReference>
<dbReference type="STRING" id="1475481.GCA_000953855_02205"/>
<evidence type="ECO:0000256" key="6">
    <source>
        <dbReference type="ARBA" id="ARBA00023295"/>
    </source>
</evidence>
<name>A0A0K8QQ62_9GAMM</name>
<keyword evidence="2 7" id="KW-0929">Antimicrobial</keyword>
<evidence type="ECO:0000313" key="9">
    <source>
        <dbReference type="EMBL" id="GAP66841.1"/>
    </source>
</evidence>
<keyword evidence="6 7" id="KW-0326">Glycosidase</keyword>
<evidence type="ECO:0000256" key="3">
    <source>
        <dbReference type="ARBA" id="ARBA00022638"/>
    </source>
</evidence>
<dbReference type="GO" id="GO:0042742">
    <property type="term" value="P:defense response to bacterium"/>
    <property type="evidence" value="ECO:0007669"/>
    <property type="project" value="UniProtKB-KW"/>
</dbReference>
<dbReference type="InterPro" id="IPR023347">
    <property type="entry name" value="Lysozyme_dom_sf"/>
</dbReference>
<keyword evidence="5" id="KW-1035">Host cytoplasm</keyword>
<evidence type="ECO:0000313" key="8">
    <source>
        <dbReference type="EMBL" id="GAN43875.1"/>
    </source>
</evidence>
<protein>
    <recommendedName>
        <fullName evidence="7">Lysozyme</fullName>
        <ecNumber evidence="7">3.2.1.17</ecNumber>
    </recommendedName>
</protein>
<dbReference type="Proteomes" id="UP000253740">
    <property type="component" value="Unassembled WGS sequence"/>
</dbReference>
<organism evidence="9">
    <name type="scientific">Mizugakiibacter sediminis</name>
    <dbReference type="NCBI Taxonomy" id="1475481"/>
    <lineage>
        <taxon>Bacteria</taxon>
        <taxon>Pseudomonadati</taxon>
        <taxon>Pseudomonadota</taxon>
        <taxon>Gammaproteobacteria</taxon>
        <taxon>Lysobacterales</taxon>
        <taxon>Rhodanobacteraceae</taxon>
        <taxon>Mizugakiibacter</taxon>
    </lineage>
</organism>
<reference evidence="8" key="1">
    <citation type="submission" date="2015-03" db="EMBL/GenBank/DDBJ databases">
        <title>Draft genome sequence of Mizugakiibacter sediminis skMP5.</title>
        <authorList>
            <person name="Watanabe T."/>
            <person name="Kojima H."/>
            <person name="Fukui M."/>
        </authorList>
    </citation>
    <scope>NUCLEOTIDE SEQUENCE</scope>
    <source>
        <strain evidence="8">SkMP5</strain>
    </source>
</reference>
<evidence type="ECO:0000256" key="1">
    <source>
        <dbReference type="ARBA" id="ARBA00000632"/>
    </source>
</evidence>
<dbReference type="GO" id="GO:0016998">
    <property type="term" value="P:cell wall macromolecule catabolic process"/>
    <property type="evidence" value="ECO:0007669"/>
    <property type="project" value="InterPro"/>
</dbReference>
<dbReference type="InterPro" id="IPR051018">
    <property type="entry name" value="Bacteriophage_GH24"/>
</dbReference>
<dbReference type="Pfam" id="PF00959">
    <property type="entry name" value="Phage_lysozyme"/>
    <property type="match status" value="1"/>
</dbReference>
<dbReference type="InterPro" id="IPR034690">
    <property type="entry name" value="Endolysin_T4_type"/>
</dbReference>
<dbReference type="AlphaFoldDB" id="A0A0K8QQ62"/>
<proteinExistence type="inferred from homology"/>
<comment type="similarity">
    <text evidence="7">Belongs to the glycosyl hydrolase 24 family.</text>
</comment>
<dbReference type="EC" id="3.2.1.17" evidence="7"/>
<dbReference type="GO" id="GO:0009253">
    <property type="term" value="P:peptidoglycan catabolic process"/>
    <property type="evidence" value="ECO:0007669"/>
    <property type="project" value="InterPro"/>
</dbReference>
<evidence type="ECO:0000256" key="2">
    <source>
        <dbReference type="ARBA" id="ARBA00022529"/>
    </source>
</evidence>
<dbReference type="GO" id="GO:0003796">
    <property type="term" value="F:lysozyme activity"/>
    <property type="evidence" value="ECO:0007669"/>
    <property type="project" value="UniProtKB-EC"/>
</dbReference>
<dbReference type="CDD" id="cd00737">
    <property type="entry name" value="lyz_endolysin_autolysin"/>
    <property type="match status" value="1"/>
</dbReference>
<dbReference type="InterPro" id="IPR002196">
    <property type="entry name" value="Glyco_hydro_24"/>
</dbReference>
<accession>A0A0K8QQ62</accession>
<dbReference type="PANTHER" id="PTHR38107">
    <property type="match status" value="1"/>
</dbReference>
<dbReference type="HAMAP" id="MF_04110">
    <property type="entry name" value="ENDOLYSIN_T4"/>
    <property type="match status" value="1"/>
</dbReference>
<dbReference type="SUPFAM" id="SSF53955">
    <property type="entry name" value="Lysozyme-like"/>
    <property type="match status" value="1"/>
</dbReference>
<keyword evidence="10" id="KW-1185">Reference proteome</keyword>
<dbReference type="GO" id="GO:0031640">
    <property type="term" value="P:killing of cells of another organism"/>
    <property type="evidence" value="ECO:0007669"/>
    <property type="project" value="UniProtKB-KW"/>
</dbReference>
<comment type="catalytic activity">
    <reaction evidence="1 7">
        <text>Hydrolysis of (1-&gt;4)-beta-linkages between N-acetylmuramic acid and N-acetyl-D-glucosamine residues in a peptidoglycan and between N-acetyl-D-glucosamine residues in chitodextrins.</text>
        <dbReference type="EC" id="3.2.1.17"/>
    </reaction>
</comment>
<evidence type="ECO:0000256" key="4">
    <source>
        <dbReference type="ARBA" id="ARBA00022801"/>
    </source>
</evidence>
<dbReference type="Gene3D" id="1.10.530.40">
    <property type="match status" value="1"/>
</dbReference>
<dbReference type="PANTHER" id="PTHR38107:SF3">
    <property type="entry name" value="LYSOZYME RRRD-RELATED"/>
    <property type="match status" value="1"/>
</dbReference>
<dbReference type="InterPro" id="IPR033907">
    <property type="entry name" value="Endolysin_autolysin"/>
</dbReference>
<dbReference type="EMBL" id="DF952378">
    <property type="protein sequence ID" value="GAN43875.1"/>
    <property type="molecule type" value="Genomic_DNA"/>
</dbReference>
<gene>
    <name evidence="8" type="ORF">MBSD_0388</name>
    <name evidence="9" type="ORF">MBSD_n2156</name>
</gene>
<sequence>MSRRIPDAALALMREFEGCRLDAYQDAVGVWTIGYGHTKGVKAGDSITQEQAEAFLLDDAQDAAGGVLGAVKVPMTDGQFGALVDFVFNLGPGALAKSTLLRKLNAGDYAGAQAEFAKWCHAGGRFYAGLLRRRKAEAALFGS</sequence>
<keyword evidence="4 7" id="KW-0378">Hydrolase</keyword>
<reference evidence="9" key="2">
    <citation type="submission" date="2015-08" db="EMBL/GenBank/DDBJ databases">
        <title>Complete DNA Sequence of Pseudomonas syringae pv. actinidiae, the Causal Agent of Kiwifruit Canker Disease.</title>
        <authorList>
            <person name="Rikkerink E.H.A."/>
            <person name="Fineran P.C."/>
        </authorList>
    </citation>
    <scope>NUCLEOTIDE SEQUENCE</scope>
    <source>
        <strain evidence="9">SkMP5</strain>
    </source>
</reference>
<dbReference type="HOGENOM" id="CLU_091641_3_3_6"/>